<protein>
    <submittedName>
        <fullName evidence="1">Uncharacterized protein</fullName>
    </submittedName>
</protein>
<organism evidence="1 2">
    <name type="scientific">Kitasatospora indigofera</name>
    <dbReference type="NCBI Taxonomy" id="67307"/>
    <lineage>
        <taxon>Bacteria</taxon>
        <taxon>Bacillati</taxon>
        <taxon>Actinomycetota</taxon>
        <taxon>Actinomycetes</taxon>
        <taxon>Kitasatosporales</taxon>
        <taxon>Streptomycetaceae</taxon>
        <taxon>Kitasatospora</taxon>
    </lineage>
</organism>
<dbReference type="EMBL" id="BNBO01000087">
    <property type="protein sequence ID" value="GHE25795.1"/>
    <property type="molecule type" value="Genomic_DNA"/>
</dbReference>
<keyword evidence="2" id="KW-1185">Reference proteome</keyword>
<reference evidence="1" key="2">
    <citation type="submission" date="2020-09" db="EMBL/GenBank/DDBJ databases">
        <authorList>
            <person name="Sun Q."/>
            <person name="Ohkuma M."/>
        </authorList>
    </citation>
    <scope>NUCLEOTIDE SEQUENCE</scope>
    <source>
        <strain evidence="1">JCM 4646</strain>
    </source>
</reference>
<evidence type="ECO:0000313" key="1">
    <source>
        <dbReference type="EMBL" id="GHE25795.1"/>
    </source>
</evidence>
<gene>
    <name evidence="1" type="ORF">GCM10018781_77690</name>
</gene>
<dbReference type="AlphaFoldDB" id="A0A918YV92"/>
<name>A0A918YV92_9ACTN</name>
<sequence length="56" mass="5528">MLAMAVAEEELALAPGGRGVRDGALGRLGGGALPVGFGTLPHEGSVAVPYWAPTPS</sequence>
<accession>A0A918YV92</accession>
<dbReference type="Proteomes" id="UP000617734">
    <property type="component" value="Unassembled WGS sequence"/>
</dbReference>
<evidence type="ECO:0000313" key="2">
    <source>
        <dbReference type="Proteomes" id="UP000617734"/>
    </source>
</evidence>
<reference evidence="1" key="1">
    <citation type="journal article" date="2014" name="Int. J. Syst. Evol. Microbiol.">
        <title>Complete genome sequence of Corynebacterium casei LMG S-19264T (=DSM 44701T), isolated from a smear-ripened cheese.</title>
        <authorList>
            <consortium name="US DOE Joint Genome Institute (JGI-PGF)"/>
            <person name="Walter F."/>
            <person name="Albersmeier A."/>
            <person name="Kalinowski J."/>
            <person name="Ruckert C."/>
        </authorList>
    </citation>
    <scope>NUCLEOTIDE SEQUENCE</scope>
    <source>
        <strain evidence="1">JCM 4646</strain>
    </source>
</reference>
<proteinExistence type="predicted"/>
<comment type="caution">
    <text evidence="1">The sequence shown here is derived from an EMBL/GenBank/DDBJ whole genome shotgun (WGS) entry which is preliminary data.</text>
</comment>